<dbReference type="RefSeq" id="WP_258926347.1">
    <property type="nucleotide sequence ID" value="NZ_UGTR01000005.1"/>
</dbReference>
<proteinExistence type="predicted"/>
<evidence type="ECO:0000256" key="1">
    <source>
        <dbReference type="SAM" id="SignalP"/>
    </source>
</evidence>
<sequence length="91" mass="10011">MRFIKLLPAILAVILAGCVTQAPEVKQPLKPQAKLVEGVSCILPDAPTANYDYIATNDRYGQNSKASTDYFKLAINYSPAFCDYKKIILSV</sequence>
<dbReference type="EMBL" id="JADQCH020000002">
    <property type="protein sequence ID" value="MEY2344879.1"/>
    <property type="molecule type" value="Genomic_DNA"/>
</dbReference>
<dbReference type="PROSITE" id="PS51257">
    <property type="entry name" value="PROKAR_LIPOPROTEIN"/>
    <property type="match status" value="1"/>
</dbReference>
<accession>A0ABD5M1Y2</accession>
<reference evidence="2" key="1">
    <citation type="submission" date="2021-05" db="EMBL/GenBank/DDBJ databases">
        <title>First report of NDM-5 and VEB-6 producing Proteus mirabilis isolated from blood of a sepsis patient in Kolkata, India.</title>
        <authorList>
            <person name="Halder G."/>
            <person name="Chaudhuri B."/>
            <person name="Dutta S."/>
        </authorList>
    </citation>
    <scope>NUCLEOTIDE SEQUENCE [LARGE SCALE GENOMIC DNA]</scope>
    <source>
        <strain evidence="2">7049</strain>
    </source>
</reference>
<feature type="signal peptide" evidence="1">
    <location>
        <begin position="1"/>
        <end position="22"/>
    </location>
</feature>
<name>A0ABD5M1Y2_PROMI</name>
<dbReference type="AlphaFoldDB" id="A0ABD5M1Y2"/>
<comment type="caution">
    <text evidence="2">The sequence shown here is derived from an EMBL/GenBank/DDBJ whole genome shotgun (WGS) entry which is preliminary data.</text>
</comment>
<evidence type="ECO:0000313" key="2">
    <source>
        <dbReference type="EMBL" id="MEY2344879.1"/>
    </source>
</evidence>
<protein>
    <recommendedName>
        <fullName evidence="3">Lipoprotein</fullName>
    </recommendedName>
</protein>
<feature type="chain" id="PRO_5044798605" description="Lipoprotein" evidence="1">
    <location>
        <begin position="23"/>
        <end position="91"/>
    </location>
</feature>
<keyword evidence="1" id="KW-0732">Signal</keyword>
<gene>
    <name evidence="2" type="ORF">I3679_015800</name>
</gene>
<evidence type="ECO:0008006" key="3">
    <source>
        <dbReference type="Google" id="ProtNLM"/>
    </source>
</evidence>
<organism evidence="2">
    <name type="scientific">Proteus mirabilis</name>
    <dbReference type="NCBI Taxonomy" id="584"/>
    <lineage>
        <taxon>Bacteria</taxon>
        <taxon>Pseudomonadati</taxon>
        <taxon>Pseudomonadota</taxon>
        <taxon>Gammaproteobacteria</taxon>
        <taxon>Enterobacterales</taxon>
        <taxon>Morganellaceae</taxon>
        <taxon>Proteus</taxon>
    </lineage>
</organism>